<evidence type="ECO:0000256" key="4">
    <source>
        <dbReference type="ARBA" id="ARBA00022989"/>
    </source>
</evidence>
<keyword evidence="5 7" id="KW-0472">Membrane</keyword>
<name>A0A383UTS1_BLUHO</name>
<feature type="compositionally biased region" description="Basic and acidic residues" evidence="6">
    <location>
        <begin position="1"/>
        <end position="10"/>
    </location>
</feature>
<keyword evidence="4 7" id="KW-1133">Transmembrane helix</keyword>
<evidence type="ECO:0000313" key="10">
    <source>
        <dbReference type="Proteomes" id="UP000275772"/>
    </source>
</evidence>
<keyword evidence="2" id="KW-1003">Cell membrane</keyword>
<evidence type="ECO:0000259" key="8">
    <source>
        <dbReference type="Pfam" id="PF02656"/>
    </source>
</evidence>
<keyword evidence="3 7" id="KW-0812">Transmembrane</keyword>
<gene>
    <name evidence="9" type="ORF">BLGHR1_13876</name>
</gene>
<evidence type="ECO:0000256" key="5">
    <source>
        <dbReference type="ARBA" id="ARBA00023136"/>
    </source>
</evidence>
<feature type="transmembrane region" description="Helical" evidence="7">
    <location>
        <begin position="214"/>
        <end position="237"/>
    </location>
</feature>
<evidence type="ECO:0000313" key="9">
    <source>
        <dbReference type="EMBL" id="SZF03088.1"/>
    </source>
</evidence>
<dbReference type="EMBL" id="UNSH01000046">
    <property type="protein sequence ID" value="SZF03088.1"/>
    <property type="molecule type" value="Genomic_DNA"/>
</dbReference>
<feature type="region of interest" description="Disordered" evidence="6">
    <location>
        <begin position="1"/>
        <end position="22"/>
    </location>
</feature>
<dbReference type="Pfam" id="PF02656">
    <property type="entry name" value="DUF202"/>
    <property type="match status" value="1"/>
</dbReference>
<dbReference type="InterPro" id="IPR003807">
    <property type="entry name" value="DUF202"/>
</dbReference>
<evidence type="ECO:0000256" key="1">
    <source>
        <dbReference type="ARBA" id="ARBA00004651"/>
    </source>
</evidence>
<proteinExistence type="predicted"/>
<sequence length="243" mass="26721">MSGSDLDQKLAKKRKVDTHPSDVVREGLGKNLSHINEETWIVGAEDVQCAAGNYASMDMGLDSEPEPVMEVSNGALNAGTIQSSTGPRGTARHNLDKWWTRMIQRYGSLELENKGSVARDHLALERTFLAWLRTSLAFSSLGIAITQLFRLKTNLDRPHGSEPQPSQDRLRQMGKPLGTTFLVVSIIILILGSHRYFECQHWVVQGKFPVSRGSIISVMALSFALIVASLMIVIVVGPSPSKI</sequence>
<feature type="transmembrane region" description="Helical" evidence="7">
    <location>
        <begin position="128"/>
        <end position="149"/>
    </location>
</feature>
<accession>A0A383UTS1</accession>
<evidence type="ECO:0000256" key="3">
    <source>
        <dbReference type="ARBA" id="ARBA00022692"/>
    </source>
</evidence>
<dbReference type="Proteomes" id="UP000275772">
    <property type="component" value="Unassembled WGS sequence"/>
</dbReference>
<feature type="transmembrane region" description="Helical" evidence="7">
    <location>
        <begin position="177"/>
        <end position="194"/>
    </location>
</feature>
<dbReference type="VEuPathDB" id="FungiDB:BLGHR1_13876"/>
<comment type="subcellular location">
    <subcellularLocation>
        <location evidence="1">Cell membrane</location>
        <topology evidence="1">Multi-pass membrane protein</topology>
    </subcellularLocation>
</comment>
<protein>
    <recommendedName>
        <fullName evidence="8">DUF202 domain-containing protein</fullName>
    </recommendedName>
</protein>
<evidence type="ECO:0000256" key="2">
    <source>
        <dbReference type="ARBA" id="ARBA00022475"/>
    </source>
</evidence>
<feature type="domain" description="DUF202" evidence="8">
    <location>
        <begin position="119"/>
        <end position="201"/>
    </location>
</feature>
<dbReference type="PANTHER" id="PTHR34187:SF2">
    <property type="entry name" value="DUF202 DOMAIN-CONTAINING PROTEIN"/>
    <property type="match status" value="1"/>
</dbReference>
<dbReference type="AlphaFoldDB" id="A0A383UTS1"/>
<evidence type="ECO:0000256" key="7">
    <source>
        <dbReference type="SAM" id="Phobius"/>
    </source>
</evidence>
<dbReference type="GO" id="GO:0005886">
    <property type="term" value="C:plasma membrane"/>
    <property type="evidence" value="ECO:0007669"/>
    <property type="project" value="UniProtKB-SubCell"/>
</dbReference>
<dbReference type="InterPro" id="IPR052053">
    <property type="entry name" value="IM_YidH-like"/>
</dbReference>
<reference evidence="9 10" key="1">
    <citation type="submission" date="2017-11" db="EMBL/GenBank/DDBJ databases">
        <authorList>
            <person name="Kracher B."/>
        </authorList>
    </citation>
    <scope>NUCLEOTIDE SEQUENCE [LARGE SCALE GENOMIC DNA]</scope>
    <source>
        <strain evidence="9 10">RACE1</strain>
    </source>
</reference>
<organism evidence="9 10">
    <name type="scientific">Blumeria hordei</name>
    <name type="common">Barley powdery mildew</name>
    <name type="synonym">Blumeria graminis f. sp. hordei</name>
    <dbReference type="NCBI Taxonomy" id="2867405"/>
    <lineage>
        <taxon>Eukaryota</taxon>
        <taxon>Fungi</taxon>
        <taxon>Dikarya</taxon>
        <taxon>Ascomycota</taxon>
        <taxon>Pezizomycotina</taxon>
        <taxon>Leotiomycetes</taxon>
        <taxon>Erysiphales</taxon>
        <taxon>Erysiphaceae</taxon>
        <taxon>Blumeria</taxon>
    </lineage>
</organism>
<dbReference type="PANTHER" id="PTHR34187">
    <property type="entry name" value="FGR18P"/>
    <property type="match status" value="1"/>
</dbReference>
<evidence type="ECO:0000256" key="6">
    <source>
        <dbReference type="SAM" id="MobiDB-lite"/>
    </source>
</evidence>